<dbReference type="OMA" id="WLVGEVE"/>
<evidence type="ECO:0000313" key="5">
    <source>
        <dbReference type="Proteomes" id="UP000008983"/>
    </source>
</evidence>
<evidence type="ECO:0000313" key="4">
    <source>
        <dbReference type="EMBL" id="EGR27656.1"/>
    </source>
</evidence>
<dbReference type="GeneID" id="14903724"/>
<sequence length="139" mass="16104">MGASVAKYSLIKNKEIHAKFLYDNDFTKSKLFYIANSFEKDVKQRLYIEKGWPENIYYMSKILLNSYTGLLVNYKNIHDNQIRVYGCCPGWVKTDLGGPKAPMPVERSLITPLYLLGLQEFQQEIQGKLFLNKKVVSLE</sequence>
<dbReference type="RefSeq" id="XP_004025108.1">
    <property type="nucleotide sequence ID" value="XM_004025059.1"/>
</dbReference>
<organism evidence="4 5">
    <name type="scientific">Ichthyophthirius multifiliis</name>
    <name type="common">White spot disease agent</name>
    <name type="synonym">Ich</name>
    <dbReference type="NCBI Taxonomy" id="5932"/>
    <lineage>
        <taxon>Eukaryota</taxon>
        <taxon>Sar</taxon>
        <taxon>Alveolata</taxon>
        <taxon>Ciliophora</taxon>
        <taxon>Intramacronucleata</taxon>
        <taxon>Oligohymenophorea</taxon>
        <taxon>Hymenostomatida</taxon>
        <taxon>Ophryoglenina</taxon>
        <taxon>Ichthyophthirius</taxon>
    </lineage>
</organism>
<reference evidence="4 5" key="1">
    <citation type="submission" date="2011-07" db="EMBL/GenBank/DDBJ databases">
        <authorList>
            <person name="Coyne R."/>
            <person name="Brami D."/>
            <person name="Johnson J."/>
            <person name="Hostetler J."/>
            <person name="Hannick L."/>
            <person name="Clark T."/>
            <person name="Cassidy-Hanley D."/>
            <person name="Inman J."/>
        </authorList>
    </citation>
    <scope>NUCLEOTIDE SEQUENCE [LARGE SCALE GENOMIC DNA]</scope>
    <source>
        <strain evidence="4 5">G5</strain>
    </source>
</reference>
<dbReference type="OrthoDB" id="7289984at2759"/>
<dbReference type="STRING" id="857967.G0R4F5"/>
<dbReference type="Proteomes" id="UP000008983">
    <property type="component" value="Unassembled WGS sequence"/>
</dbReference>
<dbReference type="GO" id="GO:0016491">
    <property type="term" value="F:oxidoreductase activity"/>
    <property type="evidence" value="ECO:0007669"/>
    <property type="project" value="UniProtKB-KW"/>
</dbReference>
<comment type="similarity">
    <text evidence="1">Belongs to the short-chain dehydrogenases/reductases (SDR) family.</text>
</comment>
<keyword evidence="5" id="KW-1185">Reference proteome</keyword>
<dbReference type="PANTHER" id="PTHR43963:SF6">
    <property type="entry name" value="CHAIN DEHYDROGENASE FAMILY PROTEIN, PUTATIVE (AFU_ORTHOLOGUE AFUA_3G15350)-RELATED"/>
    <property type="match status" value="1"/>
</dbReference>
<dbReference type="Gene3D" id="3.40.50.720">
    <property type="entry name" value="NAD(P)-binding Rossmann-like Domain"/>
    <property type="match status" value="1"/>
</dbReference>
<gene>
    <name evidence="4" type="ORF">IMG5_191970</name>
</gene>
<dbReference type="InterPro" id="IPR036291">
    <property type="entry name" value="NAD(P)-bd_dom_sf"/>
</dbReference>
<dbReference type="SUPFAM" id="SSF51735">
    <property type="entry name" value="NAD(P)-binding Rossmann-fold domains"/>
    <property type="match status" value="1"/>
</dbReference>
<evidence type="ECO:0000256" key="2">
    <source>
        <dbReference type="ARBA" id="ARBA00022857"/>
    </source>
</evidence>
<dbReference type="AlphaFoldDB" id="G0R4F5"/>
<keyword evidence="3" id="KW-0560">Oxidoreductase</keyword>
<dbReference type="InParanoid" id="G0R4F5"/>
<evidence type="ECO:0000256" key="1">
    <source>
        <dbReference type="ARBA" id="ARBA00006484"/>
    </source>
</evidence>
<dbReference type="EMBL" id="GL984339">
    <property type="protein sequence ID" value="EGR27656.1"/>
    <property type="molecule type" value="Genomic_DNA"/>
</dbReference>
<proteinExistence type="inferred from homology"/>
<accession>G0R4F5</accession>
<dbReference type="PANTHER" id="PTHR43963">
    <property type="entry name" value="CARBONYL REDUCTASE 1-RELATED"/>
    <property type="match status" value="1"/>
</dbReference>
<name>G0R4F5_ICHMU</name>
<keyword evidence="2" id="KW-0521">NADP</keyword>
<dbReference type="eggNOG" id="KOG1208">
    <property type="taxonomic scope" value="Eukaryota"/>
</dbReference>
<protein>
    <submittedName>
        <fullName evidence="4">Uncharacterized protein</fullName>
    </submittedName>
</protein>
<evidence type="ECO:0000256" key="3">
    <source>
        <dbReference type="ARBA" id="ARBA00023002"/>
    </source>
</evidence>